<proteinExistence type="predicted"/>
<dbReference type="KEGG" id="sir:SiRe_0826"/>
<name>F0NHA2_SACI5</name>
<dbReference type="STRING" id="930945.SiRe_0826"/>
<organism evidence="1 2">
    <name type="scientific">Saccharolobus islandicus (strain REY15A)</name>
    <name type="common">Sulfolobus islandicus</name>
    <dbReference type="NCBI Taxonomy" id="930945"/>
    <lineage>
        <taxon>Archaea</taxon>
        <taxon>Thermoproteota</taxon>
        <taxon>Thermoprotei</taxon>
        <taxon>Sulfolobales</taxon>
        <taxon>Sulfolobaceae</taxon>
        <taxon>Saccharolobus</taxon>
    </lineage>
</organism>
<dbReference type="AlphaFoldDB" id="F0NHA2"/>
<dbReference type="EMBL" id="CP002425">
    <property type="protein sequence ID" value="ADX84901.2"/>
    <property type="molecule type" value="Genomic_DNA"/>
</dbReference>
<evidence type="ECO:0000313" key="2">
    <source>
        <dbReference type="Proteomes" id="UP000002664"/>
    </source>
</evidence>
<reference evidence="1 2" key="1">
    <citation type="journal article" date="2011" name="J. Bacteriol.">
        <title>Genome analyses of icelandic strains of Sulfolobus islandicus, model organisms for genetic and virus-host interaction studies.</title>
        <authorList>
            <person name="Guo L."/>
            <person name="Brugger K."/>
            <person name="Liu C."/>
            <person name="Shah S.A."/>
            <person name="Zheng H."/>
            <person name="Zhu Y."/>
            <person name="Wang S."/>
            <person name="Lillestol R.K."/>
            <person name="Chen L."/>
            <person name="Frank J."/>
            <person name="Prangishvili D."/>
            <person name="Paulin L."/>
            <person name="She Q."/>
            <person name="Huang L."/>
            <person name="Garrett R.A."/>
        </authorList>
    </citation>
    <scope>NUCLEOTIDE SEQUENCE [LARGE SCALE GENOMIC DNA]</scope>
    <source>
        <strain evidence="1 2">REY15A</strain>
    </source>
</reference>
<accession>F0NHA2</accession>
<gene>
    <name evidence="1" type="ordered locus">SiRe_0826</name>
</gene>
<dbReference type="Proteomes" id="UP000002664">
    <property type="component" value="Chromosome"/>
</dbReference>
<protein>
    <submittedName>
        <fullName evidence="1">Uncharacterized protein</fullName>
    </submittedName>
</protein>
<keyword evidence="2" id="KW-1185">Reference proteome</keyword>
<dbReference type="eggNOG" id="arCOG14402">
    <property type="taxonomic scope" value="Archaea"/>
</dbReference>
<evidence type="ECO:0000313" key="1">
    <source>
        <dbReference type="EMBL" id="ADX84901.2"/>
    </source>
</evidence>
<sequence length="35" mass="4209">MQIDYTYRKAIEISRDNKVVFSWIGCWIGCWLGKK</sequence>
<dbReference type="HOGENOM" id="CLU_3362626_0_0_2"/>